<evidence type="ECO:0000256" key="1">
    <source>
        <dbReference type="SAM" id="MobiDB-lite"/>
    </source>
</evidence>
<dbReference type="EMBL" id="AM471965">
    <property type="protein sequence ID" value="CAN66035.1"/>
    <property type="molecule type" value="Genomic_DNA"/>
</dbReference>
<feature type="region of interest" description="Disordered" evidence="1">
    <location>
        <begin position="138"/>
        <end position="172"/>
    </location>
</feature>
<evidence type="ECO:0000313" key="2">
    <source>
        <dbReference type="EMBL" id="CAN66035.1"/>
    </source>
</evidence>
<gene>
    <name evidence="2" type="ORF">VITISV_030298</name>
</gene>
<sequence length="196" mass="20790">MRVAGMGSMRSSINMLGPGLLLKPNILAMGKPKATIFITNLGLVLQPKPKTPIPLTNLFHPPPPGHHPRTELPVAGGTKSWAAVEVGGYRARQVPGTSAADVEGGNDRAVGVAGPTAPRTGPMRPSWAWMRRMVGDSTTGSGRLDGQGDDRGGCLGGRRGAEMQPLASTAAEKACRWRQVNLRPLQKERSLRGYRG</sequence>
<proteinExistence type="predicted"/>
<dbReference type="AlphaFoldDB" id="A5BUT0"/>
<accession>A5BUT0</accession>
<name>A5BUT0_VITVI</name>
<organism evidence="2">
    <name type="scientific">Vitis vinifera</name>
    <name type="common">Grape</name>
    <dbReference type="NCBI Taxonomy" id="29760"/>
    <lineage>
        <taxon>Eukaryota</taxon>
        <taxon>Viridiplantae</taxon>
        <taxon>Streptophyta</taxon>
        <taxon>Embryophyta</taxon>
        <taxon>Tracheophyta</taxon>
        <taxon>Spermatophyta</taxon>
        <taxon>Magnoliopsida</taxon>
        <taxon>eudicotyledons</taxon>
        <taxon>Gunneridae</taxon>
        <taxon>Pentapetalae</taxon>
        <taxon>rosids</taxon>
        <taxon>Vitales</taxon>
        <taxon>Vitaceae</taxon>
        <taxon>Viteae</taxon>
        <taxon>Vitis</taxon>
    </lineage>
</organism>
<reference evidence="2" key="1">
    <citation type="journal article" date="2007" name="PLoS ONE">
        <title>The first genome sequence of an elite grapevine cultivar (Pinot noir Vitis vinifera L.): coping with a highly heterozygous genome.</title>
        <authorList>
            <person name="Velasco R."/>
            <person name="Zharkikh A."/>
            <person name="Troggio M."/>
            <person name="Cartwright D.A."/>
            <person name="Cestaro A."/>
            <person name="Pruss D."/>
            <person name="Pindo M."/>
            <person name="FitzGerald L.M."/>
            <person name="Vezzulli S."/>
            <person name="Reid J."/>
            <person name="Malacarne G."/>
            <person name="Iliev D."/>
            <person name="Coppola G."/>
            <person name="Wardell B."/>
            <person name="Micheletti D."/>
            <person name="Macalma T."/>
            <person name="Facci M."/>
            <person name="Mitchell J.T."/>
            <person name="Perazzolli M."/>
            <person name="Eldredge G."/>
            <person name="Gatto P."/>
            <person name="Oyzerski R."/>
            <person name="Moretto M."/>
            <person name="Gutin N."/>
            <person name="Stefanini M."/>
            <person name="Chen Y."/>
            <person name="Segala C."/>
            <person name="Davenport C."/>
            <person name="Dematte L."/>
            <person name="Mraz A."/>
            <person name="Battilana J."/>
            <person name="Stormo K."/>
            <person name="Costa F."/>
            <person name="Tao Q."/>
            <person name="Si-Ammour A."/>
            <person name="Harkins T."/>
            <person name="Lackey A."/>
            <person name="Perbost C."/>
            <person name="Taillon B."/>
            <person name="Stella A."/>
            <person name="Solovyev V."/>
            <person name="Fawcett J.A."/>
            <person name="Sterck L."/>
            <person name="Vandepoele K."/>
            <person name="Grando S.M."/>
            <person name="Toppo S."/>
            <person name="Moser C."/>
            <person name="Lanchbury J."/>
            <person name="Bogden R."/>
            <person name="Skolnick M."/>
            <person name="Sgaramella V."/>
            <person name="Bhatnagar S.K."/>
            <person name="Fontana P."/>
            <person name="Gutin A."/>
            <person name="Van de Peer Y."/>
            <person name="Salamini F."/>
            <person name="Viola R."/>
        </authorList>
    </citation>
    <scope>NUCLEOTIDE SEQUENCE</scope>
</reference>
<feature type="region of interest" description="Disordered" evidence="1">
    <location>
        <begin position="97"/>
        <end position="124"/>
    </location>
</feature>
<protein>
    <submittedName>
        <fullName evidence="2">Uncharacterized protein</fullName>
    </submittedName>
</protein>